<accession>A0A6J5LN79</accession>
<evidence type="ECO:0000313" key="1">
    <source>
        <dbReference type="EMBL" id="CAB4136024.1"/>
    </source>
</evidence>
<protein>
    <submittedName>
        <fullName evidence="1">Bacteriophage HP1, Orf23</fullName>
    </submittedName>
</protein>
<dbReference type="InterPro" id="IPR019694">
    <property type="entry name" value="Phage_HP1_Orf23"/>
</dbReference>
<evidence type="ECO:0000313" key="2">
    <source>
        <dbReference type="EMBL" id="CAB4168650.1"/>
    </source>
</evidence>
<dbReference type="EMBL" id="LR796316">
    <property type="protein sequence ID" value="CAB4136024.1"/>
    <property type="molecule type" value="Genomic_DNA"/>
</dbReference>
<sequence>MALNDIIFNKGQGGLGRPLAGEDYISGLIFYAADGYLPSGFSSNDRIKLVGSVQDAENLGILNDYSDGSSATFTLVFEDTGSTGDTVRIDYTNVDSSITTLANYTVQSSDTTIALQGQAITDAINGGTYVHGFSATFDGTDTILVTIPKSQGYYPSDNSPVYIYETGDIAFILAQPSGGTPSKFAVWHYHIAEYFRIQPKGSLYIGFFEFQMGNTFVEIQTMQVYSGGKIRQIGIYKDGSFYVGDLTTIQTVLNNLDGDHMPVSSVLYAGDLQGIGDLTTLPDLNPLTAPKVSAVISQDGAGQGAFLYKTNFKSITTLGATLGAVSLASVSEDIAWPVKFNISNGAECDTIAFANGVLASTVSKNNQETLDNRRYIFLLKYVGLAGSYFNDSHTAVAVNSDYAYIENNRTIDKAIRNVYAAMIAYINSPLVLNTDGTLSDTTVAFFESLANTSLDEMVRATELSGKSVVIDPTQNVLSTGNITITVKLLPVGVARQITVNIGFTTSL</sequence>
<proteinExistence type="predicted"/>
<reference evidence="1" key="1">
    <citation type="submission" date="2020-04" db="EMBL/GenBank/DDBJ databases">
        <authorList>
            <person name="Chiriac C."/>
            <person name="Salcher M."/>
            <person name="Ghai R."/>
            <person name="Kavagutti S V."/>
        </authorList>
    </citation>
    <scope>NUCLEOTIDE SEQUENCE</scope>
</reference>
<organism evidence="1">
    <name type="scientific">uncultured Caudovirales phage</name>
    <dbReference type="NCBI Taxonomy" id="2100421"/>
    <lineage>
        <taxon>Viruses</taxon>
        <taxon>Duplodnaviria</taxon>
        <taxon>Heunggongvirae</taxon>
        <taxon>Uroviricota</taxon>
        <taxon>Caudoviricetes</taxon>
        <taxon>Peduoviridae</taxon>
        <taxon>Maltschvirus</taxon>
        <taxon>Maltschvirus maltsch</taxon>
    </lineage>
</organism>
<name>A0A6J5LN79_9CAUD</name>
<dbReference type="EMBL" id="LR796829">
    <property type="protein sequence ID" value="CAB4168650.1"/>
    <property type="molecule type" value="Genomic_DNA"/>
</dbReference>
<gene>
    <name evidence="1" type="ORF">UFOVP302_10</name>
    <name evidence="2" type="ORF">UFOVP579_10</name>
</gene>
<dbReference type="Pfam" id="PF10758">
    <property type="entry name" value="DUF2586"/>
    <property type="match status" value="1"/>
</dbReference>